<protein>
    <submittedName>
        <fullName evidence="4">Krueppel-like factor 15</fullName>
    </submittedName>
</protein>
<comment type="caution">
    <text evidence="4">The sequence shown here is derived from an EMBL/GenBank/DDBJ whole genome shotgun (WGS) entry which is preliminary data.</text>
</comment>
<organism evidence="4 5">
    <name type="scientific">Hypsizygus marmoreus</name>
    <name type="common">White beech mushroom</name>
    <name type="synonym">Agaricus marmoreus</name>
    <dbReference type="NCBI Taxonomy" id="39966"/>
    <lineage>
        <taxon>Eukaryota</taxon>
        <taxon>Fungi</taxon>
        <taxon>Dikarya</taxon>
        <taxon>Basidiomycota</taxon>
        <taxon>Agaricomycotina</taxon>
        <taxon>Agaricomycetes</taxon>
        <taxon>Agaricomycetidae</taxon>
        <taxon>Agaricales</taxon>
        <taxon>Tricholomatineae</taxon>
        <taxon>Lyophyllaceae</taxon>
        <taxon>Hypsizygus</taxon>
    </lineage>
</organism>
<evidence type="ECO:0000256" key="2">
    <source>
        <dbReference type="SAM" id="MobiDB-lite"/>
    </source>
</evidence>
<evidence type="ECO:0000256" key="1">
    <source>
        <dbReference type="PROSITE-ProRule" id="PRU00042"/>
    </source>
</evidence>
<feature type="region of interest" description="Disordered" evidence="2">
    <location>
        <begin position="507"/>
        <end position="530"/>
    </location>
</feature>
<keyword evidence="5" id="KW-1185">Reference proteome</keyword>
<dbReference type="SMART" id="SM00355">
    <property type="entry name" value="ZnF_C2H2"/>
    <property type="match status" value="2"/>
</dbReference>
<dbReference type="InterPro" id="IPR013087">
    <property type="entry name" value="Znf_C2H2_type"/>
</dbReference>
<dbReference type="AlphaFoldDB" id="A0A369K6D5"/>
<keyword evidence="1" id="KW-0863">Zinc-finger</keyword>
<dbReference type="InParanoid" id="A0A369K6D5"/>
<dbReference type="OrthoDB" id="2676372at2759"/>
<dbReference type="Proteomes" id="UP000076154">
    <property type="component" value="Unassembled WGS sequence"/>
</dbReference>
<evidence type="ECO:0000313" key="5">
    <source>
        <dbReference type="Proteomes" id="UP000076154"/>
    </source>
</evidence>
<dbReference type="PROSITE" id="PS50157">
    <property type="entry name" value="ZINC_FINGER_C2H2_2"/>
    <property type="match status" value="1"/>
</dbReference>
<dbReference type="Gene3D" id="3.30.160.60">
    <property type="entry name" value="Classic Zinc Finger"/>
    <property type="match status" value="1"/>
</dbReference>
<proteinExistence type="predicted"/>
<evidence type="ECO:0000313" key="4">
    <source>
        <dbReference type="EMBL" id="RDB27354.1"/>
    </source>
</evidence>
<sequence length="530" mass="59397">MNSPLLLPQELFDEAWGEMHPNTPEMYNLFLNCLRRRVPKLHCSYPKLNEEQEDAPSSASTSYFIGTPNISVLNTAKNSVPFEDNSLLLGYGYRSTPALHESASPERSQDALRAVAFDPNDIEPWLREFGASKGWSQQDIDYMCSMDNNATQSTSTSSYEQEDLTNAFDTPLVNVAGGTSVAHQFSTQTLPSYNEEADVDEEHPQQEYQHHTTSNAFYGMQSQTPPAMEYHSEIVAMGNAYTPLAHMHQGTRPVDYIKERNIFRRGIAGAEEQLRLVQGQYINEVAPTLYATPIMNGMQADFTFRVDRHGYDMHNVYNAVASTSQTTHVHAHRSNHCHQLDVVAAPAQYVWSTGLPTLEDDAALQPNTSIVNQAVPLAASTSSSSKPRYIATENNNGSQEREPSFTCAWGACTETLVHWHNEGETVDAYRNRIEAHIKAHTNAVKADHDRKYACEWAGCMASIGESRGLFRHVAREKHANLKVRCPHCRKDFSRDDTLSRHIKDACQNHAGQAATPGSENRPAKKRRLRK</sequence>
<keyword evidence="1" id="KW-0862">Zinc</keyword>
<gene>
    <name evidence="4" type="primary">Klf15</name>
    <name evidence="4" type="ORF">Hypma_004461</name>
</gene>
<name>A0A369K6D5_HYPMA</name>
<dbReference type="GO" id="GO:0008270">
    <property type="term" value="F:zinc ion binding"/>
    <property type="evidence" value="ECO:0007669"/>
    <property type="project" value="UniProtKB-KW"/>
</dbReference>
<reference evidence="4" key="1">
    <citation type="submission" date="2018-04" db="EMBL/GenBank/DDBJ databases">
        <title>Whole genome sequencing of Hypsizygus marmoreus.</title>
        <authorList>
            <person name="Choi I.-G."/>
            <person name="Min B."/>
            <person name="Kim J.-G."/>
            <person name="Kim S."/>
            <person name="Oh Y.-L."/>
            <person name="Kong W.-S."/>
            <person name="Park H."/>
            <person name="Jeong J."/>
            <person name="Song E.-S."/>
        </authorList>
    </citation>
    <scope>NUCLEOTIDE SEQUENCE [LARGE SCALE GENOMIC DNA]</scope>
    <source>
        <strain evidence="4">51987-8</strain>
    </source>
</reference>
<keyword evidence="1" id="KW-0479">Metal-binding</keyword>
<dbReference type="EMBL" id="LUEZ02000017">
    <property type="protein sequence ID" value="RDB27354.1"/>
    <property type="molecule type" value="Genomic_DNA"/>
</dbReference>
<dbReference type="STRING" id="39966.A0A369K6D5"/>
<evidence type="ECO:0000259" key="3">
    <source>
        <dbReference type="PROSITE" id="PS50157"/>
    </source>
</evidence>
<accession>A0A369K6D5</accession>
<feature type="domain" description="C2H2-type" evidence="3">
    <location>
        <begin position="483"/>
        <end position="514"/>
    </location>
</feature>